<accession>B7K0E5</accession>
<sequence>MIAKSLMTRTLERFDQNFNFLIENKVAIALFVRVLEIRNYQGSPRVTKESYLSSVTLGKMIAKSLMTTKLERFDQNFDFLIENKVAIALFVRVLELRNHQVSPRVTKESYMKSV</sequence>
<gene>
    <name evidence="1" type="ordered locus">PCC8801_3463</name>
</gene>
<reference evidence="2" key="1">
    <citation type="journal article" date="2011" name="MBio">
        <title>Novel metabolic attributes of the genus Cyanothece, comprising a group of unicellular nitrogen-fixing Cyanobacteria.</title>
        <authorList>
            <person name="Bandyopadhyay A."/>
            <person name="Elvitigala T."/>
            <person name="Welsh E."/>
            <person name="Stockel J."/>
            <person name="Liberton M."/>
            <person name="Min H."/>
            <person name="Sherman L.A."/>
            <person name="Pakrasi H.B."/>
        </authorList>
    </citation>
    <scope>NUCLEOTIDE SEQUENCE [LARGE SCALE GENOMIC DNA]</scope>
    <source>
        <strain evidence="2">PCC 8801</strain>
    </source>
</reference>
<evidence type="ECO:0000313" key="2">
    <source>
        <dbReference type="Proteomes" id="UP000008204"/>
    </source>
</evidence>
<dbReference type="AlphaFoldDB" id="B7K0E5"/>
<name>B7K0E5_RIPO1</name>
<dbReference type="EMBL" id="CP001287">
    <property type="protein sequence ID" value="ACK67429.1"/>
    <property type="molecule type" value="Genomic_DNA"/>
</dbReference>
<evidence type="ECO:0000313" key="1">
    <source>
        <dbReference type="EMBL" id="ACK67429.1"/>
    </source>
</evidence>
<proteinExistence type="predicted"/>
<dbReference type="KEGG" id="cyp:PCC8801_3463"/>
<protein>
    <submittedName>
        <fullName evidence="1">Uncharacterized protein</fullName>
    </submittedName>
</protein>
<organism evidence="1 2">
    <name type="scientific">Rippkaea orientalis (strain PCC 8801 / RF-1)</name>
    <name type="common">Cyanothece sp. (strain PCC 8801)</name>
    <dbReference type="NCBI Taxonomy" id="41431"/>
    <lineage>
        <taxon>Bacteria</taxon>
        <taxon>Bacillati</taxon>
        <taxon>Cyanobacteriota</taxon>
        <taxon>Cyanophyceae</taxon>
        <taxon>Oscillatoriophycideae</taxon>
        <taxon>Chroococcales</taxon>
        <taxon>Aphanothecaceae</taxon>
        <taxon>Rippkaea</taxon>
        <taxon>Rippkaea orientalis</taxon>
    </lineage>
</organism>
<dbReference type="RefSeq" id="WP_012596688.1">
    <property type="nucleotide sequence ID" value="NC_011726.1"/>
</dbReference>
<dbReference type="Proteomes" id="UP000008204">
    <property type="component" value="Chromosome"/>
</dbReference>
<dbReference type="HOGENOM" id="CLU_2116965_0_0_3"/>
<keyword evidence="2" id="KW-1185">Reference proteome</keyword>